<feature type="region of interest" description="Disordered" evidence="1">
    <location>
        <begin position="422"/>
        <end position="444"/>
    </location>
</feature>
<keyword evidence="4" id="KW-1185">Reference proteome</keyword>
<dbReference type="EMBL" id="FWXO01000001">
    <property type="protein sequence ID" value="SMC42619.1"/>
    <property type="molecule type" value="Genomic_DNA"/>
</dbReference>
<accession>A0A1W1Z2G2</accession>
<gene>
    <name evidence="3" type="ORF">SAMN05660703_1072</name>
</gene>
<dbReference type="OrthoDB" id="1454445at2"/>
<dbReference type="AlphaFoldDB" id="A0A1W1Z2G2"/>
<feature type="signal peptide" evidence="2">
    <location>
        <begin position="1"/>
        <end position="24"/>
    </location>
</feature>
<evidence type="ECO:0000256" key="1">
    <source>
        <dbReference type="SAM" id="MobiDB-lite"/>
    </source>
</evidence>
<feature type="chain" id="PRO_5012529122" evidence="2">
    <location>
        <begin position="25"/>
        <end position="444"/>
    </location>
</feature>
<evidence type="ECO:0000313" key="4">
    <source>
        <dbReference type="Proteomes" id="UP000192360"/>
    </source>
</evidence>
<name>A0A1W1Z2G2_9FLAO</name>
<sequence>MKSKKNIFKLFTLIVILLSFNCSKEVVDNTSLEESNLEQSGLTTVPLENSLEFFKSVNLNEQSKKQKGINSIDLNIEIETLEQITLTNTDAKLNIAKATTKYKDVETQVLQIVIDGRLQTVLLHHIPEKSTKMDKLYSSKTDSPFSGSIYSTDFSGTILSGFKISNGNILGSFNFFTNSFSTNPCYGITCGIELDEVIVSPPPASTYNYVSASSQTSAFYYQWNRSQNNYSSMGMAYANYYRSIELQKWNNITIEESGPKIDPKEATKCFDKTKGSKLTIYIQQPTENSLELIGENNVGHVFVGIEQDGIRRVFGFYPPPTATNAGIAVGNDYVSELRDNSGELYHVSISTNINATQMSNIIQYVQNHPKTYNLNNYACADFGIAVGNLGGLNLPSTKVSGGFGLFNGRSPAKLGQEVRAANTSNNRVINKSKGNAPSKTNEKC</sequence>
<reference evidence="3 4" key="1">
    <citation type="submission" date="2017-04" db="EMBL/GenBank/DDBJ databases">
        <authorList>
            <person name="Afonso C.L."/>
            <person name="Miller P.J."/>
            <person name="Scott M.A."/>
            <person name="Spackman E."/>
            <person name="Goraichik I."/>
            <person name="Dimitrov K.M."/>
            <person name="Suarez D.L."/>
            <person name="Swayne D.E."/>
        </authorList>
    </citation>
    <scope>NUCLEOTIDE SEQUENCE [LARGE SCALE GENOMIC DNA]</scope>
    <source>
        <strain evidence="3 4">DSM 21164</strain>
    </source>
</reference>
<evidence type="ECO:0000256" key="2">
    <source>
        <dbReference type="SAM" id="SignalP"/>
    </source>
</evidence>
<proteinExistence type="predicted"/>
<dbReference type="Proteomes" id="UP000192360">
    <property type="component" value="Unassembled WGS sequence"/>
</dbReference>
<keyword evidence="2" id="KW-0732">Signal</keyword>
<evidence type="ECO:0000313" key="3">
    <source>
        <dbReference type="EMBL" id="SMC42619.1"/>
    </source>
</evidence>
<dbReference type="STRING" id="504486.SAMN05660703_1072"/>
<organism evidence="3 4">
    <name type="scientific">Cellulophaga tyrosinoxydans</name>
    <dbReference type="NCBI Taxonomy" id="504486"/>
    <lineage>
        <taxon>Bacteria</taxon>
        <taxon>Pseudomonadati</taxon>
        <taxon>Bacteroidota</taxon>
        <taxon>Flavobacteriia</taxon>
        <taxon>Flavobacteriales</taxon>
        <taxon>Flavobacteriaceae</taxon>
        <taxon>Cellulophaga</taxon>
    </lineage>
</organism>
<protein>
    <submittedName>
        <fullName evidence="3">Uncharacterized protein</fullName>
    </submittedName>
</protein>
<dbReference type="RefSeq" id="WP_084060347.1">
    <property type="nucleotide sequence ID" value="NZ_FWXO01000001.1"/>
</dbReference>